<feature type="transmembrane region" description="Helical" evidence="1">
    <location>
        <begin position="60"/>
        <end position="80"/>
    </location>
</feature>
<keyword evidence="1" id="KW-0812">Transmembrane</keyword>
<feature type="transmembrane region" description="Helical" evidence="1">
    <location>
        <begin position="308"/>
        <end position="331"/>
    </location>
</feature>
<feature type="transmembrane region" description="Helical" evidence="1">
    <location>
        <begin position="115"/>
        <end position="137"/>
    </location>
</feature>
<accession>A0ABP0LY49</accession>
<feature type="transmembrane region" description="Helical" evidence="1">
    <location>
        <begin position="645"/>
        <end position="661"/>
    </location>
</feature>
<feature type="transmembrane region" description="Helical" evidence="1">
    <location>
        <begin position="682"/>
        <end position="704"/>
    </location>
</feature>
<dbReference type="Proteomes" id="UP001642484">
    <property type="component" value="Unassembled WGS sequence"/>
</dbReference>
<protein>
    <submittedName>
        <fullName evidence="2">Uncharacterized protein</fullName>
    </submittedName>
</protein>
<keyword evidence="3" id="KW-1185">Reference proteome</keyword>
<keyword evidence="1" id="KW-0472">Membrane</keyword>
<organism evidence="2 3">
    <name type="scientific">Durusdinium trenchii</name>
    <dbReference type="NCBI Taxonomy" id="1381693"/>
    <lineage>
        <taxon>Eukaryota</taxon>
        <taxon>Sar</taxon>
        <taxon>Alveolata</taxon>
        <taxon>Dinophyceae</taxon>
        <taxon>Suessiales</taxon>
        <taxon>Symbiodiniaceae</taxon>
        <taxon>Durusdinium</taxon>
    </lineage>
</organism>
<comment type="caution">
    <text evidence="2">The sequence shown here is derived from an EMBL/GenBank/DDBJ whole genome shotgun (WGS) entry which is preliminary data.</text>
</comment>
<feature type="transmembrane region" description="Helical" evidence="1">
    <location>
        <begin position="337"/>
        <end position="359"/>
    </location>
</feature>
<sequence length="755" mass="82078">MLQNRPFRAMVIPWVLDQTIVAMLSSLLPFYVQYVISPEEICEDSDPPIPITSMRCSSRMLLGIGLVCMLLAAIGSMPLWQKAAMGFGDYRTWLAFNFLNAITTILFILGRSSTVAIVLTILFAILNGAPIGASFLTDNILGLVIDYDELRTGTRSEATFTMFASFIPKVVSVPASAFPLTLLALMGFRDPVQGELQTQTDAVQWGIRIMFSVVPTILALTSFTLKSLHFPFKDLAKADAEIKAGLALRKLGEPYRDPLDASYRHPDHASETPRRVGTLLDHFPGVEVLERLRAEGAAFLKWRCLRQLAGLLSLAFACGLCTGLTMVLGYLNNNKLSWLPSILVLLTGLGILFSLVAGLRLRAALALEKLLLELGVEVVEATSTRRRALQQGDLSPHVVERIAVWTAEAWHSCSAAIESTSKALRGAPRQSFAAHQRSVMSVVSAPSVPGAMKQQAEQGQVPRPGEGPPPELRALYFSEVFALGEAEDGRWAHVHYRGPEAYEVTAMAAVTGALVILEEPMALRRAGLVTPAFAFHGTNFVSPNAADEDFLVIDATPQVYGQASHDPAAELQRQMASAAAQSAAEQGARVAGEKAKHGFYEVKAYIVENPSSVKTLCFLIGLILMIFSILGVINPFGAFSRPGEYLANIYNVFFGVIICICDGKEDWMRACGDVQTKLFQRAFFLATPTGKAFFYFYVGSMTILMLPEGIWSVIYIILGSCLSLLALVMLFFQYCGGYCGSGYGQMAAGGSSGQL</sequence>
<feature type="transmembrane region" description="Helical" evidence="1">
    <location>
        <begin position="158"/>
        <end position="185"/>
    </location>
</feature>
<gene>
    <name evidence="2" type="ORF">CCMP2556_LOCUS22981</name>
</gene>
<reference evidence="2 3" key="1">
    <citation type="submission" date="2024-02" db="EMBL/GenBank/DDBJ databases">
        <authorList>
            <person name="Chen Y."/>
            <person name="Shah S."/>
            <person name="Dougan E. K."/>
            <person name="Thang M."/>
            <person name="Chan C."/>
        </authorList>
    </citation>
    <scope>NUCLEOTIDE SEQUENCE [LARGE SCALE GENOMIC DNA]</scope>
</reference>
<name>A0ABP0LY49_9DINO</name>
<keyword evidence="1" id="KW-1133">Transmembrane helix</keyword>
<evidence type="ECO:0000256" key="1">
    <source>
        <dbReference type="SAM" id="Phobius"/>
    </source>
</evidence>
<evidence type="ECO:0000313" key="3">
    <source>
        <dbReference type="Proteomes" id="UP001642484"/>
    </source>
</evidence>
<feature type="transmembrane region" description="Helical" evidence="1">
    <location>
        <begin position="710"/>
        <end position="732"/>
    </location>
</feature>
<evidence type="ECO:0000313" key="2">
    <source>
        <dbReference type="EMBL" id="CAK9043429.1"/>
    </source>
</evidence>
<feature type="transmembrane region" description="Helical" evidence="1">
    <location>
        <begin position="616"/>
        <end position="639"/>
    </location>
</feature>
<proteinExistence type="predicted"/>
<feature type="transmembrane region" description="Helical" evidence="1">
    <location>
        <begin position="92"/>
        <end position="109"/>
    </location>
</feature>
<dbReference type="EMBL" id="CAXAMN010014447">
    <property type="protein sequence ID" value="CAK9043429.1"/>
    <property type="molecule type" value="Genomic_DNA"/>
</dbReference>
<dbReference type="Pfam" id="PF13347">
    <property type="entry name" value="MFS_2"/>
    <property type="match status" value="1"/>
</dbReference>